<dbReference type="GO" id="GO:0016705">
    <property type="term" value="F:oxidoreductase activity, acting on paired donors, with incorporation or reduction of molecular oxygen"/>
    <property type="evidence" value="ECO:0007669"/>
    <property type="project" value="InterPro"/>
</dbReference>
<dbReference type="Proteomes" id="UP000799429">
    <property type="component" value="Unassembled WGS sequence"/>
</dbReference>
<dbReference type="Gene3D" id="1.10.630.10">
    <property type="entry name" value="Cytochrome P450"/>
    <property type="match status" value="1"/>
</dbReference>
<dbReference type="PANTHER" id="PTHR24305:SF168">
    <property type="entry name" value="P450, PUTATIVE (EUROFUNG)-RELATED"/>
    <property type="match status" value="1"/>
</dbReference>
<evidence type="ECO:0000256" key="1">
    <source>
        <dbReference type="PIRSR" id="PIRSR602401-1"/>
    </source>
</evidence>
<name>A0A9P4S2D3_9PEZI</name>
<evidence type="ECO:0000313" key="4">
    <source>
        <dbReference type="Proteomes" id="UP000799429"/>
    </source>
</evidence>
<dbReference type="InterPro" id="IPR050121">
    <property type="entry name" value="Cytochrome_P450_monoxygenase"/>
</dbReference>
<dbReference type="PANTHER" id="PTHR24305">
    <property type="entry name" value="CYTOCHROME P450"/>
    <property type="match status" value="1"/>
</dbReference>
<keyword evidence="2" id="KW-0472">Membrane</keyword>
<dbReference type="InterPro" id="IPR001128">
    <property type="entry name" value="Cyt_P450"/>
</dbReference>
<organism evidence="3 4">
    <name type="scientific">Patellaria atrata CBS 101060</name>
    <dbReference type="NCBI Taxonomy" id="1346257"/>
    <lineage>
        <taxon>Eukaryota</taxon>
        <taxon>Fungi</taxon>
        <taxon>Dikarya</taxon>
        <taxon>Ascomycota</taxon>
        <taxon>Pezizomycotina</taxon>
        <taxon>Dothideomycetes</taxon>
        <taxon>Dothideomycetes incertae sedis</taxon>
        <taxon>Patellariales</taxon>
        <taxon>Patellariaceae</taxon>
        <taxon>Patellaria</taxon>
    </lineage>
</organism>
<dbReference type="EMBL" id="MU006113">
    <property type="protein sequence ID" value="KAF2834894.1"/>
    <property type="molecule type" value="Genomic_DNA"/>
</dbReference>
<gene>
    <name evidence="3" type="ORF">M501DRAFT_1020313</name>
</gene>
<sequence>MTDLTAVLLESATDKYTIVVAISVAAIASILIVILFIANRIRAQRRLSHIPGPWLAGWTRFWMVRANISGRYHEILYDTNVKYGSLARIGPNHLLTSDPAVIRRMNAPRSPYRRAPWYSVFRFKPRADNIITYLDEDKHEDLRRKMAPGYSGKEVPNVEETIDKWVLEWVKLIERKYISSPSDTKLMDLARQAQYFTLDVISDLAFGDPFGDIVDDTDKFDYIKTTEEAAGPIGVLAIFPRVHKWIEQSRVIDLLAPSAKDKTGLGPILNITRMRVEEQFAQTAEKQQPTMMGSFIRHGLTKEEAESESVLQVMAGSDTSATVIRVVLLHVLTSPEILSKLRAEIDEGICEGRISSPIRDSEARQLPYLQACIKEALRLWPPVVGMLQKIVAPEGDTIDGVFVPGGTLIAQNTWSLGRQPLLHGPDFALFKPERWLPTSSSSPANLAQMERDAELTFGYGRFKCLGQPVALMELNKVFVELLRRFEISVARPEKPWRCESRGIFLMKEFWVRVQRREGVEG</sequence>
<feature type="binding site" description="axial binding residue" evidence="1">
    <location>
        <position position="464"/>
    </location>
    <ligand>
        <name>heme</name>
        <dbReference type="ChEBI" id="CHEBI:30413"/>
    </ligand>
    <ligandPart>
        <name>Fe</name>
        <dbReference type="ChEBI" id="CHEBI:18248"/>
    </ligandPart>
</feature>
<dbReference type="Pfam" id="PF00067">
    <property type="entry name" value="p450"/>
    <property type="match status" value="1"/>
</dbReference>
<dbReference type="PRINTS" id="PR00385">
    <property type="entry name" value="P450"/>
</dbReference>
<dbReference type="GO" id="GO:0020037">
    <property type="term" value="F:heme binding"/>
    <property type="evidence" value="ECO:0007669"/>
    <property type="project" value="InterPro"/>
</dbReference>
<comment type="caution">
    <text evidence="3">The sequence shown here is derived from an EMBL/GenBank/DDBJ whole genome shotgun (WGS) entry which is preliminary data.</text>
</comment>
<keyword evidence="2" id="KW-1133">Transmembrane helix</keyword>
<protein>
    <submittedName>
        <fullName evidence="3">Cytochrome P450</fullName>
    </submittedName>
</protein>
<accession>A0A9P4S2D3</accession>
<feature type="transmembrane region" description="Helical" evidence="2">
    <location>
        <begin position="16"/>
        <end position="38"/>
    </location>
</feature>
<dbReference type="InterPro" id="IPR036396">
    <property type="entry name" value="Cyt_P450_sf"/>
</dbReference>
<keyword evidence="2" id="KW-0812">Transmembrane</keyword>
<dbReference type="AlphaFoldDB" id="A0A9P4S2D3"/>
<dbReference type="GO" id="GO:0005506">
    <property type="term" value="F:iron ion binding"/>
    <property type="evidence" value="ECO:0007669"/>
    <property type="project" value="InterPro"/>
</dbReference>
<dbReference type="SUPFAM" id="SSF48264">
    <property type="entry name" value="Cytochrome P450"/>
    <property type="match status" value="1"/>
</dbReference>
<evidence type="ECO:0000313" key="3">
    <source>
        <dbReference type="EMBL" id="KAF2834894.1"/>
    </source>
</evidence>
<dbReference type="GO" id="GO:0004497">
    <property type="term" value="F:monooxygenase activity"/>
    <property type="evidence" value="ECO:0007669"/>
    <property type="project" value="InterPro"/>
</dbReference>
<dbReference type="CDD" id="cd11060">
    <property type="entry name" value="CYP57A1-like"/>
    <property type="match status" value="1"/>
</dbReference>
<keyword evidence="1" id="KW-0479">Metal-binding</keyword>
<proteinExistence type="predicted"/>
<evidence type="ECO:0000256" key="2">
    <source>
        <dbReference type="SAM" id="Phobius"/>
    </source>
</evidence>
<reference evidence="3" key="1">
    <citation type="journal article" date="2020" name="Stud. Mycol.">
        <title>101 Dothideomycetes genomes: a test case for predicting lifestyles and emergence of pathogens.</title>
        <authorList>
            <person name="Haridas S."/>
            <person name="Albert R."/>
            <person name="Binder M."/>
            <person name="Bloem J."/>
            <person name="Labutti K."/>
            <person name="Salamov A."/>
            <person name="Andreopoulos B."/>
            <person name="Baker S."/>
            <person name="Barry K."/>
            <person name="Bills G."/>
            <person name="Bluhm B."/>
            <person name="Cannon C."/>
            <person name="Castanera R."/>
            <person name="Culley D."/>
            <person name="Daum C."/>
            <person name="Ezra D."/>
            <person name="Gonzalez J."/>
            <person name="Henrissat B."/>
            <person name="Kuo A."/>
            <person name="Liang C."/>
            <person name="Lipzen A."/>
            <person name="Lutzoni F."/>
            <person name="Magnuson J."/>
            <person name="Mondo S."/>
            <person name="Nolan M."/>
            <person name="Ohm R."/>
            <person name="Pangilinan J."/>
            <person name="Park H.-J."/>
            <person name="Ramirez L."/>
            <person name="Alfaro M."/>
            <person name="Sun H."/>
            <person name="Tritt A."/>
            <person name="Yoshinaga Y."/>
            <person name="Zwiers L.-H."/>
            <person name="Turgeon B."/>
            <person name="Goodwin S."/>
            <person name="Spatafora J."/>
            <person name="Crous P."/>
            <person name="Grigoriev I."/>
        </authorList>
    </citation>
    <scope>NUCLEOTIDE SEQUENCE</scope>
    <source>
        <strain evidence="3">CBS 101060</strain>
    </source>
</reference>
<keyword evidence="4" id="KW-1185">Reference proteome</keyword>
<keyword evidence="1" id="KW-0408">Iron</keyword>
<keyword evidence="1" id="KW-0349">Heme</keyword>
<dbReference type="OrthoDB" id="3934656at2759"/>
<dbReference type="InterPro" id="IPR002401">
    <property type="entry name" value="Cyt_P450_E_grp-I"/>
</dbReference>
<comment type="cofactor">
    <cofactor evidence="1">
        <name>heme</name>
        <dbReference type="ChEBI" id="CHEBI:30413"/>
    </cofactor>
</comment>
<dbReference type="PRINTS" id="PR00463">
    <property type="entry name" value="EP450I"/>
</dbReference>